<feature type="non-terminal residue" evidence="1">
    <location>
        <position position="1"/>
    </location>
</feature>
<protein>
    <submittedName>
        <fullName evidence="1">Uncharacterized protein</fullName>
    </submittedName>
</protein>
<reference evidence="1 2" key="1">
    <citation type="submission" date="2016-06" db="EMBL/GenBank/DDBJ databases">
        <title>The Draft Genome Sequence and Annotation of the Desert Woodrat Neotoma lepida.</title>
        <authorList>
            <person name="Campbell M."/>
            <person name="Oakeson K.F."/>
            <person name="Yandell M."/>
            <person name="Halpert J.R."/>
            <person name="Dearing D."/>
        </authorList>
    </citation>
    <scope>NUCLEOTIDE SEQUENCE [LARGE SCALE GENOMIC DNA]</scope>
    <source>
        <strain evidence="1">417</strain>
        <tissue evidence="1">Liver</tissue>
    </source>
</reference>
<dbReference type="AlphaFoldDB" id="A0A1A6H6P2"/>
<sequence length="134" mass="15153">LTQTPDIMIPGTLEVGNPSNLTCSLPCDRNSSHILIIAHALAKHLVIFAYVVSCRKKIARLSVHMDYEDSIKSCFFPPCFLWSVLYFPLLENIMRIRNGAVRQRQEIVTFYNHRQSPTGSDTVSPGCFLHLCCL</sequence>
<evidence type="ECO:0000313" key="2">
    <source>
        <dbReference type="Proteomes" id="UP000092124"/>
    </source>
</evidence>
<proteinExistence type="predicted"/>
<evidence type="ECO:0000313" key="1">
    <source>
        <dbReference type="EMBL" id="OBS73981.1"/>
    </source>
</evidence>
<dbReference type="EMBL" id="LZPO01044542">
    <property type="protein sequence ID" value="OBS73981.1"/>
    <property type="molecule type" value="Genomic_DNA"/>
</dbReference>
<keyword evidence="2" id="KW-1185">Reference proteome</keyword>
<name>A0A1A6H6P2_NEOLE</name>
<gene>
    <name evidence="1" type="ORF">A6R68_15484</name>
</gene>
<accession>A0A1A6H6P2</accession>
<dbReference type="Proteomes" id="UP000092124">
    <property type="component" value="Unassembled WGS sequence"/>
</dbReference>
<organism evidence="1 2">
    <name type="scientific">Neotoma lepida</name>
    <name type="common">Desert woodrat</name>
    <dbReference type="NCBI Taxonomy" id="56216"/>
    <lineage>
        <taxon>Eukaryota</taxon>
        <taxon>Metazoa</taxon>
        <taxon>Chordata</taxon>
        <taxon>Craniata</taxon>
        <taxon>Vertebrata</taxon>
        <taxon>Euteleostomi</taxon>
        <taxon>Mammalia</taxon>
        <taxon>Eutheria</taxon>
        <taxon>Euarchontoglires</taxon>
        <taxon>Glires</taxon>
        <taxon>Rodentia</taxon>
        <taxon>Myomorpha</taxon>
        <taxon>Muroidea</taxon>
        <taxon>Cricetidae</taxon>
        <taxon>Neotominae</taxon>
        <taxon>Neotoma</taxon>
    </lineage>
</organism>
<comment type="caution">
    <text evidence="1">The sequence shown here is derived from an EMBL/GenBank/DDBJ whole genome shotgun (WGS) entry which is preliminary data.</text>
</comment>